<evidence type="ECO:0000313" key="4">
    <source>
        <dbReference type="EMBL" id="OQD89712.1"/>
    </source>
</evidence>
<sequence>MDTQRTLVLITGANQGIGYEVAKLLLSSQENYYILLGSRDAERGAKAVAELDPTGQSVELVTIDVSDDASIEQAAEHVDSKHGRLDILVNNAGINNELDALLQQRKKQEENNPDGSSDFVKLREEMKLQKTKKADLSQLRKLYRDAYEVNVFGAAATTEAFKSLLAKAVALPPRIVFVSSHTGSMGLRSEQSLGNWEKLRSPSFPIYRSTKAALNMLTLHYAALFEEQGWKVNASAPNLTATNFSRGTGRPASESAVNIVRLATLSADGETGTYSDENGTVPW</sequence>
<dbReference type="GO" id="GO:0016020">
    <property type="term" value="C:membrane"/>
    <property type="evidence" value="ECO:0007669"/>
    <property type="project" value="TreeGrafter"/>
</dbReference>
<dbReference type="STRING" id="416450.A0A1V6QL64"/>
<keyword evidence="5" id="KW-1185">Reference proteome</keyword>
<dbReference type="OrthoDB" id="191139at2759"/>
<keyword evidence="3" id="KW-0560">Oxidoreductase</keyword>
<evidence type="ECO:0000256" key="3">
    <source>
        <dbReference type="ARBA" id="ARBA00023002"/>
    </source>
</evidence>
<dbReference type="Proteomes" id="UP000191672">
    <property type="component" value="Unassembled WGS sequence"/>
</dbReference>
<comment type="caution">
    <text evidence="4">The sequence shown here is derived from an EMBL/GenBank/DDBJ whole genome shotgun (WGS) entry which is preliminary data.</text>
</comment>
<dbReference type="SUPFAM" id="SSF51735">
    <property type="entry name" value="NAD(P)-binding Rossmann-fold domains"/>
    <property type="match status" value="1"/>
</dbReference>
<evidence type="ECO:0000256" key="1">
    <source>
        <dbReference type="ARBA" id="ARBA00006484"/>
    </source>
</evidence>
<protein>
    <submittedName>
        <fullName evidence="4">Uncharacterized protein</fullName>
    </submittedName>
</protein>
<dbReference type="GO" id="GO:0016491">
    <property type="term" value="F:oxidoreductase activity"/>
    <property type="evidence" value="ECO:0007669"/>
    <property type="project" value="UniProtKB-KW"/>
</dbReference>
<dbReference type="PANTHER" id="PTHR43490:SF99">
    <property type="entry name" value="SHORT-CHAIN DEHYDROGENASE_REDUCTASE"/>
    <property type="match status" value="1"/>
</dbReference>
<dbReference type="InterPro" id="IPR002347">
    <property type="entry name" value="SDR_fam"/>
</dbReference>
<gene>
    <name evidence="4" type="ORF">PENANT_c002G10885</name>
</gene>
<dbReference type="AlphaFoldDB" id="A0A1V6QL64"/>
<dbReference type="Pfam" id="PF00106">
    <property type="entry name" value="adh_short"/>
    <property type="match status" value="2"/>
</dbReference>
<evidence type="ECO:0000313" key="5">
    <source>
        <dbReference type="Proteomes" id="UP000191672"/>
    </source>
</evidence>
<dbReference type="InterPro" id="IPR036291">
    <property type="entry name" value="NAD(P)-bd_dom_sf"/>
</dbReference>
<accession>A0A1V6QL64</accession>
<reference evidence="5" key="1">
    <citation type="journal article" date="2017" name="Nat. Microbiol.">
        <title>Global analysis of biosynthetic gene clusters reveals vast potential of secondary metabolite production in Penicillium species.</title>
        <authorList>
            <person name="Nielsen J.C."/>
            <person name="Grijseels S."/>
            <person name="Prigent S."/>
            <person name="Ji B."/>
            <person name="Dainat J."/>
            <person name="Nielsen K.F."/>
            <person name="Frisvad J.C."/>
            <person name="Workman M."/>
            <person name="Nielsen J."/>
        </authorList>
    </citation>
    <scope>NUCLEOTIDE SEQUENCE [LARGE SCALE GENOMIC DNA]</scope>
    <source>
        <strain evidence="5">IBT 31811</strain>
    </source>
</reference>
<dbReference type="PRINTS" id="PR00081">
    <property type="entry name" value="GDHRDH"/>
</dbReference>
<evidence type="ECO:0000256" key="2">
    <source>
        <dbReference type="ARBA" id="ARBA00022857"/>
    </source>
</evidence>
<dbReference type="PANTHER" id="PTHR43490">
    <property type="entry name" value="(+)-NEOMENTHOL DEHYDROGENASE"/>
    <property type="match status" value="1"/>
</dbReference>
<name>A0A1V6QL64_9EURO</name>
<dbReference type="Gene3D" id="3.40.50.720">
    <property type="entry name" value="NAD(P)-binding Rossmann-like Domain"/>
    <property type="match status" value="1"/>
</dbReference>
<dbReference type="EMBL" id="MDYN01000002">
    <property type="protein sequence ID" value="OQD89712.1"/>
    <property type="molecule type" value="Genomic_DNA"/>
</dbReference>
<comment type="similarity">
    <text evidence="1">Belongs to the short-chain dehydrogenases/reductases (SDR) family.</text>
</comment>
<keyword evidence="2" id="KW-0521">NADP</keyword>
<proteinExistence type="inferred from homology"/>
<organism evidence="4 5">
    <name type="scientific">Penicillium antarcticum</name>
    <dbReference type="NCBI Taxonomy" id="416450"/>
    <lineage>
        <taxon>Eukaryota</taxon>
        <taxon>Fungi</taxon>
        <taxon>Dikarya</taxon>
        <taxon>Ascomycota</taxon>
        <taxon>Pezizomycotina</taxon>
        <taxon>Eurotiomycetes</taxon>
        <taxon>Eurotiomycetidae</taxon>
        <taxon>Eurotiales</taxon>
        <taxon>Aspergillaceae</taxon>
        <taxon>Penicillium</taxon>
    </lineage>
</organism>